<dbReference type="KEGG" id="rsz:108832064"/>
<organism evidence="2 3">
    <name type="scientific">Raphanus sativus</name>
    <name type="common">Radish</name>
    <name type="synonym">Raphanus raphanistrum var. sativus</name>
    <dbReference type="NCBI Taxonomy" id="3726"/>
    <lineage>
        <taxon>Eukaryota</taxon>
        <taxon>Viridiplantae</taxon>
        <taxon>Streptophyta</taxon>
        <taxon>Embryophyta</taxon>
        <taxon>Tracheophyta</taxon>
        <taxon>Spermatophyta</taxon>
        <taxon>Magnoliopsida</taxon>
        <taxon>eudicotyledons</taxon>
        <taxon>Gunneridae</taxon>
        <taxon>Pentapetalae</taxon>
        <taxon>rosids</taxon>
        <taxon>malvids</taxon>
        <taxon>Brassicales</taxon>
        <taxon>Brassicaceae</taxon>
        <taxon>Brassiceae</taxon>
        <taxon>Raphanus</taxon>
    </lineage>
</organism>
<feature type="region of interest" description="Disordered" evidence="1">
    <location>
        <begin position="239"/>
        <end position="258"/>
    </location>
</feature>
<gene>
    <name evidence="3 4" type="primary">LOC108832064</name>
</gene>
<dbReference type="RefSeq" id="XP_056846147.1">
    <property type="nucleotide sequence ID" value="XM_056990167.1"/>
</dbReference>
<protein>
    <submittedName>
        <fullName evidence="3 4">Uncharacterized protein LOC108832064 isoform X1</fullName>
    </submittedName>
</protein>
<evidence type="ECO:0000313" key="2">
    <source>
        <dbReference type="Proteomes" id="UP000504610"/>
    </source>
</evidence>
<dbReference type="GeneID" id="108832064"/>
<feature type="region of interest" description="Disordered" evidence="1">
    <location>
        <begin position="1"/>
        <end position="35"/>
    </location>
</feature>
<dbReference type="AlphaFoldDB" id="A0A9W3C3X6"/>
<reference evidence="3 4" key="2">
    <citation type="submission" date="2025-04" db="UniProtKB">
        <authorList>
            <consortium name="RefSeq"/>
        </authorList>
    </citation>
    <scope>IDENTIFICATION</scope>
    <source>
        <tissue evidence="3 4">Leaf</tissue>
    </source>
</reference>
<evidence type="ECO:0000313" key="3">
    <source>
        <dbReference type="RefSeq" id="XP_056846147.1"/>
    </source>
</evidence>
<evidence type="ECO:0000313" key="4">
    <source>
        <dbReference type="RefSeq" id="XP_056846148.1"/>
    </source>
</evidence>
<keyword evidence="2" id="KW-1185">Reference proteome</keyword>
<sequence length="277" mass="29394">MKTTGSIVSVNSKSESAALSAPAKTGDQSGVTSGVVSSVKPAVTTSASSGPVNPAVNSGDAPVDVNSVKPAKGTAISSSPGHQFVKTGASSGVRIGVRNKSTVLIRDKGKSIVSGEVGEVMSFRDVTFGPHEGEVRFRLIHFWEAWNIQTKVLLGVEMLLIDEEYIAKSSYGESTFPVIPTRRNQKASRQSPLPDRSNPSAKAVLCFFGPHDRRSQLEKSKRRRGGLLFHSEPIGKTGVSSGLSIGDPHSKKPNGSIEGVKRIGEMSLHRFISVSMI</sequence>
<dbReference type="OrthoDB" id="1119304at2759"/>
<feature type="compositionally biased region" description="Polar residues" evidence="1">
    <location>
        <begin position="1"/>
        <end position="17"/>
    </location>
</feature>
<name>A0A9W3C3X6_RAPSA</name>
<accession>A0A9W3C3X6</accession>
<dbReference type="RefSeq" id="XP_056846148.1">
    <property type="nucleotide sequence ID" value="XM_056990168.1"/>
</dbReference>
<reference evidence="2" key="1">
    <citation type="journal article" date="2019" name="Database">
        <title>The radish genome database (RadishGD): an integrated information resource for radish genomics.</title>
        <authorList>
            <person name="Yu H.J."/>
            <person name="Baek S."/>
            <person name="Lee Y.J."/>
            <person name="Cho A."/>
            <person name="Mun J.H."/>
        </authorList>
    </citation>
    <scope>NUCLEOTIDE SEQUENCE [LARGE SCALE GENOMIC DNA]</scope>
    <source>
        <strain evidence="2">cv. WK10039</strain>
    </source>
</reference>
<evidence type="ECO:0000256" key="1">
    <source>
        <dbReference type="SAM" id="MobiDB-lite"/>
    </source>
</evidence>
<proteinExistence type="predicted"/>
<dbReference type="Proteomes" id="UP000504610">
    <property type="component" value="Chromosome 7"/>
</dbReference>